<dbReference type="RefSeq" id="XP_003172840.1">
    <property type="nucleotide sequence ID" value="XM_003172792.1"/>
</dbReference>
<organism evidence="5">
    <name type="scientific">Arthroderma gypseum (strain ATCC MYA-4604 / CBS 118893)</name>
    <name type="common">Microsporum gypseum</name>
    <dbReference type="NCBI Taxonomy" id="535722"/>
    <lineage>
        <taxon>Eukaryota</taxon>
        <taxon>Fungi</taxon>
        <taxon>Dikarya</taxon>
        <taxon>Ascomycota</taxon>
        <taxon>Pezizomycotina</taxon>
        <taxon>Eurotiomycetes</taxon>
        <taxon>Eurotiomycetidae</taxon>
        <taxon>Onygenales</taxon>
        <taxon>Arthrodermataceae</taxon>
        <taxon>Nannizzia</taxon>
    </lineage>
</organism>
<comment type="similarity">
    <text evidence="1">Belongs to the DCC1 family.</text>
</comment>
<feature type="region of interest" description="Disordered" evidence="3">
    <location>
        <begin position="33"/>
        <end position="78"/>
    </location>
</feature>
<evidence type="ECO:0000256" key="2">
    <source>
        <dbReference type="ARBA" id="ARBA00022705"/>
    </source>
</evidence>
<dbReference type="eggNOG" id="ENOG502SA0V">
    <property type="taxonomic scope" value="Eukaryota"/>
</dbReference>
<dbReference type="GO" id="GO:0006260">
    <property type="term" value="P:DNA replication"/>
    <property type="evidence" value="ECO:0007669"/>
    <property type="project" value="UniProtKB-KW"/>
</dbReference>
<dbReference type="OrthoDB" id="5199543at2759"/>
<feature type="compositionally biased region" description="Low complexity" evidence="3">
    <location>
        <begin position="39"/>
        <end position="74"/>
    </location>
</feature>
<evidence type="ECO:0008006" key="6">
    <source>
        <dbReference type="Google" id="ProtNLM"/>
    </source>
</evidence>
<dbReference type="GO" id="GO:0000775">
    <property type="term" value="C:chromosome, centromeric region"/>
    <property type="evidence" value="ECO:0007669"/>
    <property type="project" value="TreeGrafter"/>
</dbReference>
<protein>
    <recommendedName>
        <fullName evidence="6">Sister chromatid cohesion protein Dcc1</fullName>
    </recommendedName>
</protein>
<dbReference type="Proteomes" id="UP000002669">
    <property type="component" value="Unassembled WGS sequence"/>
</dbReference>
<evidence type="ECO:0000256" key="1">
    <source>
        <dbReference type="ARBA" id="ARBA00007017"/>
    </source>
</evidence>
<evidence type="ECO:0000313" key="5">
    <source>
        <dbReference type="Proteomes" id="UP000002669"/>
    </source>
</evidence>
<dbReference type="EMBL" id="DS989825">
    <property type="protein sequence ID" value="EFR02429.1"/>
    <property type="molecule type" value="Genomic_DNA"/>
</dbReference>
<dbReference type="InterPro" id="IPR019128">
    <property type="entry name" value="Dcc1"/>
</dbReference>
<sequence length="381" mass="41569">MDLRLTQTQPLQPVRLLELPPELLDQLESDHPPQLYLKSSAPAASSSSSTTTTTSTSTSTSATSTATSASSAASRPGADFVNLCTPDKTFSLRQVNSSNSVFLIKPRGAADRATATAPATDTDTDTAASTASTVTAIAQCKSTLEVQAMASSDTAVAPLLAVLAIYDESDILIDDRTEEDDHPLSPSEIVRERSKVFADIPFSLAECERAWKHICAFVHKSKESGVIACHRPSARAKLMAWEKIVEGATLHGIDLGKQFLVEDLWSAVIEEAQHTVIDEYPFPRSLFDAIVRRLVDNSPIDGDLKWANLDLRITAQWTAELLLEASNGSPKSVLNVDTFSSDWKDLLPEQWRPYASIDNLDKSCYRQPEATTICFRPNHGY</sequence>
<dbReference type="STRING" id="535722.E4UVV2"/>
<dbReference type="GO" id="GO:0031390">
    <property type="term" value="C:Ctf18 RFC-like complex"/>
    <property type="evidence" value="ECO:0007669"/>
    <property type="project" value="InterPro"/>
</dbReference>
<dbReference type="HOGENOM" id="CLU_054802_0_0_1"/>
<dbReference type="VEuPathDB" id="FungiDB:MGYG_05424"/>
<keyword evidence="2" id="KW-0235">DNA replication</keyword>
<evidence type="ECO:0000256" key="3">
    <source>
        <dbReference type="SAM" id="MobiDB-lite"/>
    </source>
</evidence>
<dbReference type="AlphaFoldDB" id="E4UVV2"/>
<dbReference type="OMA" id="HDYVNLC"/>
<dbReference type="GO" id="GO:0000785">
    <property type="term" value="C:chromatin"/>
    <property type="evidence" value="ECO:0007669"/>
    <property type="project" value="TreeGrafter"/>
</dbReference>
<gene>
    <name evidence="4" type="ORF">MGYG_05424</name>
</gene>
<proteinExistence type="inferred from homology"/>
<dbReference type="PANTHER" id="PTHR13395:SF6">
    <property type="entry name" value="SISTER CHROMATID COHESION PROTEIN DCC1"/>
    <property type="match status" value="1"/>
</dbReference>
<dbReference type="PANTHER" id="PTHR13395">
    <property type="entry name" value="SISTER CHROMATID COHESION PROTEIN DCC1-RELATED"/>
    <property type="match status" value="1"/>
</dbReference>
<evidence type="ECO:0000313" key="4">
    <source>
        <dbReference type="EMBL" id="EFR02429.1"/>
    </source>
</evidence>
<dbReference type="Pfam" id="PF09724">
    <property type="entry name" value="Dcc1"/>
    <property type="match status" value="1"/>
</dbReference>
<dbReference type="InParanoid" id="E4UVV2"/>
<dbReference type="GO" id="GO:0034088">
    <property type="term" value="P:maintenance of mitotic sister chromatid cohesion"/>
    <property type="evidence" value="ECO:0007669"/>
    <property type="project" value="TreeGrafter"/>
</dbReference>
<reference evidence="5" key="1">
    <citation type="journal article" date="2012" name="MBio">
        <title>Comparative genome analysis of Trichophyton rubrum and related dermatophytes reveals candidate genes involved in infection.</title>
        <authorList>
            <person name="Martinez D.A."/>
            <person name="Oliver B.G."/>
            <person name="Graeser Y."/>
            <person name="Goldberg J.M."/>
            <person name="Li W."/>
            <person name="Martinez-Rossi N.M."/>
            <person name="Monod M."/>
            <person name="Shelest E."/>
            <person name="Barton R.C."/>
            <person name="Birch E."/>
            <person name="Brakhage A.A."/>
            <person name="Chen Z."/>
            <person name="Gurr S.J."/>
            <person name="Heiman D."/>
            <person name="Heitman J."/>
            <person name="Kosti I."/>
            <person name="Rossi A."/>
            <person name="Saif S."/>
            <person name="Samalova M."/>
            <person name="Saunders C.W."/>
            <person name="Shea T."/>
            <person name="Summerbell R.C."/>
            <person name="Xu J."/>
            <person name="Young S."/>
            <person name="Zeng Q."/>
            <person name="Birren B.W."/>
            <person name="Cuomo C.A."/>
            <person name="White T.C."/>
        </authorList>
    </citation>
    <scope>NUCLEOTIDE SEQUENCE [LARGE SCALE GENOMIC DNA]</scope>
    <source>
        <strain evidence="5">ATCC MYA-4604 / CBS 118893</strain>
    </source>
</reference>
<accession>E4UVV2</accession>
<dbReference type="GeneID" id="10028116"/>
<keyword evidence="5" id="KW-1185">Reference proteome</keyword>
<name>E4UVV2_ARTGP</name>